<protein>
    <submittedName>
        <fullName evidence="5">Leucine-rich repeat domain-containing protein</fullName>
    </submittedName>
</protein>
<dbReference type="Proteomes" id="UP000612680">
    <property type="component" value="Chromosome"/>
</dbReference>
<dbReference type="PROSITE" id="PS51450">
    <property type="entry name" value="LRR"/>
    <property type="match status" value="1"/>
</dbReference>
<dbReference type="InterPro" id="IPR032675">
    <property type="entry name" value="LRR_dom_sf"/>
</dbReference>
<keyword evidence="6" id="KW-1185">Reference proteome</keyword>
<accession>A0ABX7I948</accession>
<evidence type="ECO:0000313" key="6">
    <source>
        <dbReference type="Proteomes" id="UP000612680"/>
    </source>
</evidence>
<dbReference type="EMBL" id="CP056775">
    <property type="protein sequence ID" value="QRR01698.1"/>
    <property type="molecule type" value="Genomic_DNA"/>
</dbReference>
<feature type="signal peptide" evidence="3">
    <location>
        <begin position="1"/>
        <end position="18"/>
    </location>
</feature>
<dbReference type="PANTHER" id="PTHR48051">
    <property type="match status" value="1"/>
</dbReference>
<sequence length="464" mass="52568">MKCFLTLILAFSSAVLFAQPVVMSRIKADSLGLPKKQLSDYATRTGVMLETPFSVQARMKSAVQSALSLDRMTDLNLWCSIYLNAEGRVDYVLYEFMPVAGEGSMKPAPGADSLGRVLEAKLPAFLNEVISSRNAGSKSIYRTFSDVQAFPSGVKKDSTVFGLASALAAQDTLKVSKLHLSRSLLTEVPDVIYRFPNLQMLMLDDNDLKSASINMKRLPKLRHIDLSRNVLDSKEIRISKNTSLKWLNLQKNGMHDIPAAVQRCKSLQTLWLGYNPADHLSNKSFRKLKKLRDLNLYRADITVLPKGIKKLRNLEVLDLYYNKLESLPASIVNLKKLTHLAISHNQLKELPERIDKLASVHTLYAHHNRLSKLPPSIVNMQNLKILDLGFNWFTTFPSELTSFVRLSELDLSSNNFPEFPEQLLKIQNLGKLYLRGNPFLQKDSEDKYSRQLGQLKSRHIEVFY</sequence>
<name>A0ABX7I948_9BACT</name>
<evidence type="ECO:0000256" key="3">
    <source>
        <dbReference type="SAM" id="SignalP"/>
    </source>
</evidence>
<evidence type="ECO:0000313" key="5">
    <source>
        <dbReference type="EMBL" id="QRR01698.1"/>
    </source>
</evidence>
<feature type="chain" id="PRO_5046562778" evidence="3">
    <location>
        <begin position="19"/>
        <end position="464"/>
    </location>
</feature>
<reference evidence="5 6" key="1">
    <citation type="submission" date="2020-06" db="EMBL/GenBank/DDBJ databases">
        <title>Dyadobacter sandarakinus sp. nov., isolated from the soil of the Arctic Yellow River Station.</title>
        <authorList>
            <person name="Zhang Y."/>
            <person name="Peng F."/>
        </authorList>
    </citation>
    <scope>NUCLEOTIDE SEQUENCE [LARGE SCALE GENOMIC DNA]</scope>
    <source>
        <strain evidence="5 6">Q3-56</strain>
    </source>
</reference>
<dbReference type="SUPFAM" id="SSF52058">
    <property type="entry name" value="L domain-like"/>
    <property type="match status" value="1"/>
</dbReference>
<dbReference type="InterPro" id="IPR001611">
    <property type="entry name" value="Leu-rich_rpt"/>
</dbReference>
<dbReference type="RefSeq" id="WP_204655579.1">
    <property type="nucleotide sequence ID" value="NZ_CP056775.1"/>
</dbReference>
<dbReference type="PANTHER" id="PTHR48051:SF1">
    <property type="entry name" value="RAS SUPPRESSOR PROTEIN 1"/>
    <property type="match status" value="1"/>
</dbReference>
<dbReference type="SMART" id="SM00369">
    <property type="entry name" value="LRR_TYP"/>
    <property type="match status" value="7"/>
</dbReference>
<dbReference type="Gene3D" id="3.80.10.10">
    <property type="entry name" value="Ribonuclease Inhibitor"/>
    <property type="match status" value="2"/>
</dbReference>
<gene>
    <name evidence="5" type="ORF">HWI92_12655</name>
</gene>
<evidence type="ECO:0000259" key="4">
    <source>
        <dbReference type="Pfam" id="PF23598"/>
    </source>
</evidence>
<dbReference type="Pfam" id="PF23598">
    <property type="entry name" value="LRR_14"/>
    <property type="match status" value="1"/>
</dbReference>
<dbReference type="InterPro" id="IPR050216">
    <property type="entry name" value="LRR_domain-containing"/>
</dbReference>
<dbReference type="Pfam" id="PF13855">
    <property type="entry name" value="LRR_8"/>
    <property type="match status" value="2"/>
</dbReference>
<feature type="domain" description="Disease resistance R13L4/SHOC-2-like LRR" evidence="4">
    <location>
        <begin position="277"/>
        <end position="344"/>
    </location>
</feature>
<evidence type="ECO:0000256" key="1">
    <source>
        <dbReference type="ARBA" id="ARBA00022614"/>
    </source>
</evidence>
<keyword evidence="2" id="KW-0677">Repeat</keyword>
<dbReference type="InterPro" id="IPR055414">
    <property type="entry name" value="LRR_R13L4/SHOC2-like"/>
</dbReference>
<evidence type="ECO:0000256" key="2">
    <source>
        <dbReference type="ARBA" id="ARBA00022737"/>
    </source>
</evidence>
<dbReference type="SMART" id="SM00364">
    <property type="entry name" value="LRR_BAC"/>
    <property type="match status" value="4"/>
</dbReference>
<proteinExistence type="predicted"/>
<organism evidence="5 6">
    <name type="scientific">Dyadobacter sandarakinus</name>
    <dbReference type="NCBI Taxonomy" id="2747268"/>
    <lineage>
        <taxon>Bacteria</taxon>
        <taxon>Pseudomonadati</taxon>
        <taxon>Bacteroidota</taxon>
        <taxon>Cytophagia</taxon>
        <taxon>Cytophagales</taxon>
        <taxon>Spirosomataceae</taxon>
        <taxon>Dyadobacter</taxon>
    </lineage>
</organism>
<keyword evidence="3" id="KW-0732">Signal</keyword>
<dbReference type="InterPro" id="IPR003591">
    <property type="entry name" value="Leu-rich_rpt_typical-subtyp"/>
</dbReference>
<keyword evidence="1" id="KW-0433">Leucine-rich repeat</keyword>